<dbReference type="EMBL" id="CAICTM010000530">
    <property type="protein sequence ID" value="CAB9512352.1"/>
    <property type="molecule type" value="Genomic_DNA"/>
</dbReference>
<protein>
    <submittedName>
        <fullName evidence="1">Uncharacterized protein</fullName>
    </submittedName>
</protein>
<organism evidence="1 2">
    <name type="scientific">Seminavis robusta</name>
    <dbReference type="NCBI Taxonomy" id="568900"/>
    <lineage>
        <taxon>Eukaryota</taxon>
        <taxon>Sar</taxon>
        <taxon>Stramenopiles</taxon>
        <taxon>Ochrophyta</taxon>
        <taxon>Bacillariophyta</taxon>
        <taxon>Bacillariophyceae</taxon>
        <taxon>Bacillariophycidae</taxon>
        <taxon>Naviculales</taxon>
        <taxon>Naviculaceae</taxon>
        <taxon>Seminavis</taxon>
    </lineage>
</organism>
<dbReference type="AlphaFoldDB" id="A0A9N8HGX1"/>
<dbReference type="Proteomes" id="UP001153069">
    <property type="component" value="Unassembled WGS sequence"/>
</dbReference>
<reference evidence="1" key="1">
    <citation type="submission" date="2020-06" db="EMBL/GenBank/DDBJ databases">
        <authorList>
            <consortium name="Plant Systems Biology data submission"/>
        </authorList>
    </citation>
    <scope>NUCLEOTIDE SEQUENCE</scope>
    <source>
        <strain evidence="1">D6</strain>
    </source>
</reference>
<gene>
    <name evidence="1" type="ORF">SEMRO_531_G161370.1</name>
</gene>
<sequence>MTSVAATDKFPYGTLTPVSAEEKPDYNSLKTIHQELNANAMTIPSTHGGGHYGHLALVVQADRYNALPNAIAWINPIHPGPNPVHGVAPTAAQISENNRVYAADETKFLTFRATEAALQKQLLEAIPDTFTKSLKHDMYGYAQVTTLQILNHLDENYGTVDTDDLDDNLARMNADWSPIQPIEDLFNQVKDAQKFAADHDVISDKRAISAIVNNLKKSGVFTDAIKEWRKILPADQTMDALQKHFATADKDRRRILTPRKKSDMRIRRQNTRKNLDRRSPAFPCIIAGRTDLAQTATTPALAARSRLKATARKPQPIIC</sequence>
<accession>A0A9N8HGX1</accession>
<evidence type="ECO:0000313" key="2">
    <source>
        <dbReference type="Proteomes" id="UP001153069"/>
    </source>
</evidence>
<evidence type="ECO:0000313" key="1">
    <source>
        <dbReference type="EMBL" id="CAB9512352.1"/>
    </source>
</evidence>
<keyword evidence="2" id="KW-1185">Reference proteome</keyword>
<proteinExistence type="predicted"/>
<name>A0A9N8HGX1_9STRA</name>
<comment type="caution">
    <text evidence="1">The sequence shown here is derived from an EMBL/GenBank/DDBJ whole genome shotgun (WGS) entry which is preliminary data.</text>
</comment>